<reference evidence="2 3" key="2">
    <citation type="submission" date="2015-05" db="EMBL/GenBank/DDBJ databases">
        <authorList>
            <person name="Morales-Cruz A."/>
            <person name="Amrine K.C."/>
            <person name="Cantu D."/>
        </authorList>
    </citation>
    <scope>NUCLEOTIDE SEQUENCE [LARGE SCALE GENOMIC DNA]</scope>
    <source>
        <strain evidence="2">UCRPC4</strain>
    </source>
</reference>
<accession>A0A0G2GIU6</accession>
<sequence>MSKNILSSSHGKPALSPEALSEDANVVLHHTVIRELHDQGDKLAEESNKMHQVAEDLQRNLTASDGEVSSKLYWKTIAGVQEEVEYIHQKYAGLAQKAGVFNTKDFETYTGYEEYQSKVALAADTITHQGMRFVHPCPMHEVEAKVLFRKTYKCGVCQQELVMDMKGEDSSIRHPGQSRICYHFWVFLVVYILIVGVFLSTR</sequence>
<comment type="caution">
    <text evidence="2">The sequence shown here is derived from an EMBL/GenBank/DDBJ whole genome shotgun (WGS) entry which is preliminary data.</text>
</comment>
<keyword evidence="1" id="KW-0472">Membrane</keyword>
<keyword evidence="1" id="KW-0812">Transmembrane</keyword>
<evidence type="ECO:0000313" key="2">
    <source>
        <dbReference type="EMBL" id="KKY16865.1"/>
    </source>
</evidence>
<dbReference type="AlphaFoldDB" id="A0A0G2GIU6"/>
<reference evidence="2 3" key="1">
    <citation type="submission" date="2015-05" db="EMBL/GenBank/DDBJ databases">
        <title>Distinctive expansion of gene families associated with plant cell wall degradation and secondary metabolism in the genomes of grapevine trunk pathogens.</title>
        <authorList>
            <person name="Lawrence D.P."/>
            <person name="Travadon R."/>
            <person name="Rolshausen P.E."/>
            <person name="Baumgartner K."/>
        </authorList>
    </citation>
    <scope>NUCLEOTIDE SEQUENCE [LARGE SCALE GENOMIC DNA]</scope>
    <source>
        <strain evidence="2">UCRPC4</strain>
    </source>
</reference>
<keyword evidence="1" id="KW-1133">Transmembrane helix</keyword>
<gene>
    <name evidence="2" type="ORF">UCRPC4_g05823</name>
</gene>
<dbReference type="Proteomes" id="UP000053317">
    <property type="component" value="Unassembled WGS sequence"/>
</dbReference>
<evidence type="ECO:0000256" key="1">
    <source>
        <dbReference type="SAM" id="Phobius"/>
    </source>
</evidence>
<name>A0A0G2GIU6_PHACM</name>
<feature type="transmembrane region" description="Helical" evidence="1">
    <location>
        <begin position="180"/>
        <end position="199"/>
    </location>
</feature>
<protein>
    <submittedName>
        <fullName evidence="2">Uncharacterized protein</fullName>
    </submittedName>
</protein>
<organism evidence="2 3">
    <name type="scientific">Phaeomoniella chlamydospora</name>
    <name type="common">Phaeoacremonium chlamydosporum</name>
    <dbReference type="NCBI Taxonomy" id="158046"/>
    <lineage>
        <taxon>Eukaryota</taxon>
        <taxon>Fungi</taxon>
        <taxon>Dikarya</taxon>
        <taxon>Ascomycota</taxon>
        <taxon>Pezizomycotina</taxon>
        <taxon>Eurotiomycetes</taxon>
        <taxon>Chaetothyriomycetidae</taxon>
        <taxon>Phaeomoniellales</taxon>
        <taxon>Phaeomoniellaceae</taxon>
        <taxon>Phaeomoniella</taxon>
    </lineage>
</organism>
<dbReference type="EMBL" id="LCWF01000155">
    <property type="protein sequence ID" value="KKY16865.1"/>
    <property type="molecule type" value="Genomic_DNA"/>
</dbReference>
<proteinExistence type="predicted"/>
<keyword evidence="3" id="KW-1185">Reference proteome</keyword>
<evidence type="ECO:0000313" key="3">
    <source>
        <dbReference type="Proteomes" id="UP000053317"/>
    </source>
</evidence>